<dbReference type="InterPro" id="IPR040141">
    <property type="entry name" value="ZPR1"/>
</dbReference>
<evidence type="ECO:0000313" key="10">
    <source>
        <dbReference type="EMBL" id="RPB28219.1"/>
    </source>
</evidence>
<keyword evidence="5" id="KW-0863">Zinc-finger</keyword>
<keyword evidence="11" id="KW-1185">Reference proteome</keyword>
<dbReference type="FunFam" id="2.20.25.420:FF:000002">
    <property type="entry name" value="Zinc finger protein ZPR1"/>
    <property type="match status" value="1"/>
</dbReference>
<dbReference type="InParanoid" id="A0A3N4M2V6"/>
<dbReference type="SMART" id="SM00709">
    <property type="entry name" value="Zpr1"/>
    <property type="match status" value="2"/>
</dbReference>
<dbReference type="Gene3D" id="2.20.25.420">
    <property type="entry name" value="ZPR1, zinc finger domain"/>
    <property type="match status" value="2"/>
</dbReference>
<evidence type="ECO:0000256" key="5">
    <source>
        <dbReference type="ARBA" id="ARBA00022771"/>
    </source>
</evidence>
<evidence type="ECO:0000256" key="7">
    <source>
        <dbReference type="ARBA" id="ARBA00023242"/>
    </source>
</evidence>
<dbReference type="InterPro" id="IPR004457">
    <property type="entry name" value="Znf_ZPR1"/>
</dbReference>
<dbReference type="PANTHER" id="PTHR10876:SF0">
    <property type="entry name" value="ZINC FINGER PROTEIN ZPR1"/>
    <property type="match status" value="1"/>
</dbReference>
<dbReference type="NCBIfam" id="TIGR00310">
    <property type="entry name" value="ZPR1_znf"/>
    <property type="match status" value="2"/>
</dbReference>
<dbReference type="AlphaFoldDB" id="A0A3N4M2V6"/>
<evidence type="ECO:0000256" key="3">
    <source>
        <dbReference type="ARBA" id="ARBA00022723"/>
    </source>
</evidence>
<evidence type="ECO:0000256" key="4">
    <source>
        <dbReference type="ARBA" id="ARBA00022737"/>
    </source>
</evidence>
<feature type="domain" description="Zinc finger ZPR1-type" evidence="9">
    <location>
        <begin position="267"/>
        <end position="438"/>
    </location>
</feature>
<keyword evidence="3" id="KW-0479">Metal-binding</keyword>
<proteinExistence type="inferred from homology"/>
<dbReference type="Gene3D" id="2.60.120.1040">
    <property type="entry name" value="ZPR1, A/B domain"/>
    <property type="match status" value="2"/>
</dbReference>
<evidence type="ECO:0000256" key="8">
    <source>
        <dbReference type="ARBA" id="ARBA00054139"/>
    </source>
</evidence>
<dbReference type="InterPro" id="IPR042451">
    <property type="entry name" value="ZPR1_A/B_dom"/>
</dbReference>
<dbReference type="PANTHER" id="PTHR10876">
    <property type="entry name" value="ZINC FINGER PROTEIN ZPR1"/>
    <property type="match status" value="1"/>
</dbReference>
<evidence type="ECO:0000256" key="2">
    <source>
        <dbReference type="ARBA" id="ARBA00008354"/>
    </source>
</evidence>
<accession>A0A3N4M2V6</accession>
<keyword evidence="7" id="KW-0539">Nucleus</keyword>
<organism evidence="10 11">
    <name type="scientific">Terfezia boudieri ATCC MYA-4762</name>
    <dbReference type="NCBI Taxonomy" id="1051890"/>
    <lineage>
        <taxon>Eukaryota</taxon>
        <taxon>Fungi</taxon>
        <taxon>Dikarya</taxon>
        <taxon>Ascomycota</taxon>
        <taxon>Pezizomycotina</taxon>
        <taxon>Pezizomycetes</taxon>
        <taxon>Pezizales</taxon>
        <taxon>Pezizaceae</taxon>
        <taxon>Terfezia</taxon>
    </lineage>
</organism>
<evidence type="ECO:0000256" key="1">
    <source>
        <dbReference type="ARBA" id="ARBA00004123"/>
    </source>
</evidence>
<protein>
    <submittedName>
        <fullName evidence="10">Zinc finger protein zpr1</fullName>
    </submittedName>
</protein>
<dbReference type="Pfam" id="PF03367">
    <property type="entry name" value="Zn_ribbon_ZPR1"/>
    <property type="match status" value="2"/>
</dbReference>
<comment type="subcellular location">
    <subcellularLocation>
        <location evidence="1">Nucleus</location>
    </subcellularLocation>
</comment>
<evidence type="ECO:0000313" key="11">
    <source>
        <dbReference type="Proteomes" id="UP000267821"/>
    </source>
</evidence>
<evidence type="ECO:0000259" key="9">
    <source>
        <dbReference type="SMART" id="SM00709"/>
    </source>
</evidence>
<sequence length="504" mass="56398">MTTENTAVKSPDMFQPIGQAVETIDTVPEGAGPEIESEPQVVDNIDSLCMNCEEQGVTRLFLTRIPFFKEVVLMSFECPHCGYRNSEIQSAGQIQERGCQYVFKVTNKSDLNRQVVKSETCTSSFPELSLEIPAQRGHLTTIEGLLTNVLEDLSSDQPVRQHTDPENYQKLEAFCDRIRNTLAGGEGVFPFHLKLDDPAGNSWVEPQPGDPRGKWVRTDYVRTREQNEALALTDTGDSGVERIPAGRGGEEQGEKDFRHTEVHTFPATCPSCVRPCNTYMKFVDIPHFKEVVIMSTVCDDCGYKSNEVKTGGAVPEKGIRITLQVQDEEDLARDILKSETCALTCPELNLDLTPGTLGGRFTTLEGLLSQVHDDLHSRIFTSPSSTSTHEIDLASDSLDAESRKRWRKFFEGLSEAKEGKRRFTLIMEDPMGASYLQNLYAPDPDPGMTVEEYERTEEQEEELGLRDMKTEGYEVKKDEGDKLLEAFKEGERKVGQEAKEVTTA</sequence>
<dbReference type="GO" id="GO:0008270">
    <property type="term" value="F:zinc ion binding"/>
    <property type="evidence" value="ECO:0007669"/>
    <property type="project" value="UniProtKB-KW"/>
</dbReference>
<keyword evidence="6" id="KW-0862">Zinc</keyword>
<dbReference type="STRING" id="1051890.A0A3N4M2V6"/>
<name>A0A3N4M2V6_9PEZI</name>
<dbReference type="FunFam" id="2.60.120.1040:FF:000003">
    <property type="entry name" value="Zinc finger protein zpr1"/>
    <property type="match status" value="1"/>
</dbReference>
<dbReference type="EMBL" id="ML121529">
    <property type="protein sequence ID" value="RPB28219.1"/>
    <property type="molecule type" value="Genomic_DNA"/>
</dbReference>
<dbReference type="Pfam" id="PF22794">
    <property type="entry name" value="jr-ZPR1"/>
    <property type="match status" value="2"/>
</dbReference>
<keyword evidence="4" id="KW-0677">Repeat</keyword>
<dbReference type="OrthoDB" id="308464at2759"/>
<feature type="domain" description="Zinc finger ZPR1-type" evidence="9">
    <location>
        <begin position="47"/>
        <end position="206"/>
    </location>
</feature>
<dbReference type="InterPro" id="IPR056180">
    <property type="entry name" value="ZPR1_jr_dom"/>
</dbReference>
<comment type="similarity">
    <text evidence="2">Belongs to the ZPR1 family.</text>
</comment>
<dbReference type="InterPro" id="IPR042452">
    <property type="entry name" value="ZPR1_Znf1/2"/>
</dbReference>
<reference evidence="10 11" key="1">
    <citation type="journal article" date="2018" name="Nat. Ecol. Evol.">
        <title>Pezizomycetes genomes reveal the molecular basis of ectomycorrhizal truffle lifestyle.</title>
        <authorList>
            <person name="Murat C."/>
            <person name="Payen T."/>
            <person name="Noel B."/>
            <person name="Kuo A."/>
            <person name="Morin E."/>
            <person name="Chen J."/>
            <person name="Kohler A."/>
            <person name="Krizsan K."/>
            <person name="Balestrini R."/>
            <person name="Da Silva C."/>
            <person name="Montanini B."/>
            <person name="Hainaut M."/>
            <person name="Levati E."/>
            <person name="Barry K.W."/>
            <person name="Belfiori B."/>
            <person name="Cichocki N."/>
            <person name="Clum A."/>
            <person name="Dockter R.B."/>
            <person name="Fauchery L."/>
            <person name="Guy J."/>
            <person name="Iotti M."/>
            <person name="Le Tacon F."/>
            <person name="Lindquist E.A."/>
            <person name="Lipzen A."/>
            <person name="Malagnac F."/>
            <person name="Mello A."/>
            <person name="Molinier V."/>
            <person name="Miyauchi S."/>
            <person name="Poulain J."/>
            <person name="Riccioni C."/>
            <person name="Rubini A."/>
            <person name="Sitrit Y."/>
            <person name="Splivallo R."/>
            <person name="Traeger S."/>
            <person name="Wang M."/>
            <person name="Zifcakova L."/>
            <person name="Wipf D."/>
            <person name="Zambonelli A."/>
            <person name="Paolocci F."/>
            <person name="Nowrousian M."/>
            <person name="Ottonello S."/>
            <person name="Baldrian P."/>
            <person name="Spatafora J.W."/>
            <person name="Henrissat B."/>
            <person name="Nagy L.G."/>
            <person name="Aury J.M."/>
            <person name="Wincker P."/>
            <person name="Grigoriev I.V."/>
            <person name="Bonfante P."/>
            <person name="Martin F.M."/>
        </authorList>
    </citation>
    <scope>NUCLEOTIDE SEQUENCE [LARGE SCALE GENOMIC DNA]</scope>
    <source>
        <strain evidence="10 11">ATCC MYA-4762</strain>
    </source>
</reference>
<gene>
    <name evidence="10" type="ORF">L211DRAFT_777651</name>
</gene>
<dbReference type="FunCoup" id="A0A3N4M2V6">
    <property type="interactions" value="1010"/>
</dbReference>
<dbReference type="GO" id="GO:0005634">
    <property type="term" value="C:nucleus"/>
    <property type="evidence" value="ECO:0007669"/>
    <property type="project" value="UniProtKB-SubCell"/>
</dbReference>
<dbReference type="FunFam" id="2.60.120.1040:FF:000001">
    <property type="entry name" value="Zinc finger protein ZPR1"/>
    <property type="match status" value="1"/>
</dbReference>
<comment type="function">
    <text evidence="8">Acts as a protein folding chaperone for elongation factor 1-alpha.</text>
</comment>
<dbReference type="FunFam" id="2.20.25.420:FF:000001">
    <property type="entry name" value="Zinc finger protein ZPR1"/>
    <property type="match status" value="1"/>
</dbReference>
<evidence type="ECO:0000256" key="6">
    <source>
        <dbReference type="ARBA" id="ARBA00022833"/>
    </source>
</evidence>
<dbReference type="Proteomes" id="UP000267821">
    <property type="component" value="Unassembled WGS sequence"/>
</dbReference>